<dbReference type="Pfam" id="PF00535">
    <property type="entry name" value="Glycos_transf_2"/>
    <property type="match status" value="1"/>
</dbReference>
<dbReference type="RefSeq" id="WP_282831945.1">
    <property type="nucleotide sequence ID" value="NZ_JASCZX010000018.1"/>
</dbReference>
<dbReference type="SUPFAM" id="SSF53448">
    <property type="entry name" value="Nucleotide-diphospho-sugar transferases"/>
    <property type="match status" value="1"/>
</dbReference>
<dbReference type="InterPro" id="IPR050834">
    <property type="entry name" value="Glycosyltransf_2"/>
</dbReference>
<dbReference type="InterPro" id="IPR001173">
    <property type="entry name" value="Glyco_trans_2-like"/>
</dbReference>
<evidence type="ECO:0000313" key="2">
    <source>
        <dbReference type="EMBL" id="AGJ50611.1"/>
    </source>
</evidence>
<dbReference type="PANTHER" id="PTHR43685">
    <property type="entry name" value="GLYCOSYLTRANSFERASE"/>
    <property type="match status" value="1"/>
</dbReference>
<dbReference type="AlphaFoldDB" id="R4J992"/>
<dbReference type="InterPro" id="IPR029044">
    <property type="entry name" value="Nucleotide-diphossugar_trans"/>
</dbReference>
<dbReference type="Gene3D" id="3.90.550.10">
    <property type="entry name" value="Spore Coat Polysaccharide Biosynthesis Protein SpsA, Chain A"/>
    <property type="match status" value="1"/>
</dbReference>
<feature type="domain" description="Glycosyltransferase 2-like" evidence="1">
    <location>
        <begin position="7"/>
        <end position="183"/>
    </location>
</feature>
<protein>
    <submittedName>
        <fullName evidence="2">WepH</fullName>
    </submittedName>
</protein>
<gene>
    <name evidence="2" type="primary">wepH</name>
</gene>
<dbReference type="EMBL" id="JX475926">
    <property type="protein sequence ID" value="AGJ50611.1"/>
    <property type="molecule type" value="Genomic_DNA"/>
</dbReference>
<accession>R4J992</accession>
<name>R4J992_9ENTR</name>
<proteinExistence type="predicted"/>
<reference evidence="2" key="1">
    <citation type="journal article" date="2013" name="Foodborne Pathog. Dis.">
        <title>Identification and Characterization of Five New Molecular Serogroups of Cronobacter spp.</title>
        <authorList>
            <person name="Jarvis K.G."/>
            <person name="Yan Q.Q."/>
            <person name="Grim C.J."/>
            <person name="Power K.A."/>
            <person name="Franco A.A."/>
            <person name="Hu L."/>
            <person name="Gopinath G."/>
            <person name="Sathyamoorthy V."/>
            <person name="Kotewicz M.L."/>
            <person name="Kothary M.H."/>
            <person name="Lee C."/>
            <person name="Sadowski J."/>
            <person name="Fanning S."/>
            <person name="Tall B.D."/>
        </authorList>
    </citation>
    <scope>NUCLEOTIDE SEQUENCE</scope>
    <source>
        <strain evidence="2">E609</strain>
    </source>
</reference>
<organism evidence="2">
    <name type="scientific">Cronobacter turicensis</name>
    <dbReference type="NCBI Taxonomy" id="413502"/>
    <lineage>
        <taxon>Bacteria</taxon>
        <taxon>Pseudomonadati</taxon>
        <taxon>Pseudomonadota</taxon>
        <taxon>Gammaproteobacteria</taxon>
        <taxon>Enterobacterales</taxon>
        <taxon>Enterobacteriaceae</taxon>
        <taxon>Cronobacter</taxon>
    </lineage>
</organism>
<sequence length="302" mass="35152">MEICKITVITLTYNNWRKIHTAILSLAKQNIDKKIDIEYLIVDDGTEDFDAAFVQKLIDDNLKIKSRIIQNNKNVGTVKSFNNAIKNSHGDFIIPLSADDEFYDNEFLNKLKKKFIESNADIVTAKRIPFDENKFSGKVEVLPSSEQIRLFDDDKGDLLKYILKYGSFISGACTYYRKSFLERMGYFDESYVLLEDYPFLVKSLLNGVNIEFLDAIAIKYHLGGVSSLSKRNPILAKDFRKLYLNISNMPQINLYWRRRVYYSKVLSASEKINPKNIMLYPEQFIILLFTRINLLRVRELIS</sequence>
<dbReference type="PANTHER" id="PTHR43685:SF11">
    <property type="entry name" value="GLYCOSYLTRANSFERASE TAGX-RELATED"/>
    <property type="match status" value="1"/>
</dbReference>
<evidence type="ECO:0000259" key="1">
    <source>
        <dbReference type="Pfam" id="PF00535"/>
    </source>
</evidence>